<reference evidence="1" key="1">
    <citation type="journal article" date="2021" name="Environ. Microbiol.">
        <title>Gene family expansions and transcriptome signatures uncover fungal adaptations to wood decay.</title>
        <authorList>
            <person name="Hage H."/>
            <person name="Miyauchi S."/>
            <person name="Viragh M."/>
            <person name="Drula E."/>
            <person name="Min B."/>
            <person name="Chaduli D."/>
            <person name="Navarro D."/>
            <person name="Favel A."/>
            <person name="Norest M."/>
            <person name="Lesage-Meessen L."/>
            <person name="Balint B."/>
            <person name="Merenyi Z."/>
            <person name="de Eugenio L."/>
            <person name="Morin E."/>
            <person name="Martinez A.T."/>
            <person name="Baldrian P."/>
            <person name="Stursova M."/>
            <person name="Martinez M.J."/>
            <person name="Novotny C."/>
            <person name="Magnuson J.K."/>
            <person name="Spatafora J.W."/>
            <person name="Maurice S."/>
            <person name="Pangilinan J."/>
            <person name="Andreopoulos W."/>
            <person name="LaButti K."/>
            <person name="Hundley H."/>
            <person name="Na H."/>
            <person name="Kuo A."/>
            <person name="Barry K."/>
            <person name="Lipzen A."/>
            <person name="Henrissat B."/>
            <person name="Riley R."/>
            <person name="Ahrendt S."/>
            <person name="Nagy L.G."/>
            <person name="Grigoriev I.V."/>
            <person name="Martin F."/>
            <person name="Rosso M.N."/>
        </authorList>
    </citation>
    <scope>NUCLEOTIDE SEQUENCE</scope>
    <source>
        <strain evidence="1">CBS 384.51</strain>
    </source>
</reference>
<gene>
    <name evidence="1" type="ORF">BDY19DRAFT_469028</name>
</gene>
<accession>A0ACB8TSJ8</accession>
<proteinExistence type="predicted"/>
<protein>
    <submittedName>
        <fullName evidence="1">Uncharacterized protein</fullName>
    </submittedName>
</protein>
<sequence length="151" mass="16717">MPHASEYRRVSTLVASRTEYPRREPLLQVVKCFPLLDVSLRCACSKLQASPECVRPSVGCQQASGHRFFVFQIREEGIGDPSFQELLVSAPCNTYVPPNLLTSLIMHRGKRTLNNSTLCRSFTAGAASQGLRNYCTRTRSCGKPVLVSPSL</sequence>
<evidence type="ECO:0000313" key="1">
    <source>
        <dbReference type="EMBL" id="KAI0084985.1"/>
    </source>
</evidence>
<keyword evidence="2" id="KW-1185">Reference proteome</keyword>
<evidence type="ECO:0000313" key="2">
    <source>
        <dbReference type="Proteomes" id="UP001055072"/>
    </source>
</evidence>
<comment type="caution">
    <text evidence="1">The sequence shown here is derived from an EMBL/GenBank/DDBJ whole genome shotgun (WGS) entry which is preliminary data.</text>
</comment>
<dbReference type="Proteomes" id="UP001055072">
    <property type="component" value="Unassembled WGS sequence"/>
</dbReference>
<dbReference type="EMBL" id="MU274936">
    <property type="protein sequence ID" value="KAI0084985.1"/>
    <property type="molecule type" value="Genomic_DNA"/>
</dbReference>
<organism evidence="1 2">
    <name type="scientific">Irpex rosettiformis</name>
    <dbReference type="NCBI Taxonomy" id="378272"/>
    <lineage>
        <taxon>Eukaryota</taxon>
        <taxon>Fungi</taxon>
        <taxon>Dikarya</taxon>
        <taxon>Basidiomycota</taxon>
        <taxon>Agaricomycotina</taxon>
        <taxon>Agaricomycetes</taxon>
        <taxon>Polyporales</taxon>
        <taxon>Irpicaceae</taxon>
        <taxon>Irpex</taxon>
    </lineage>
</organism>
<name>A0ACB8TSJ8_9APHY</name>